<reference evidence="1 2" key="1">
    <citation type="submission" date="2024-07" db="EMBL/GenBank/DDBJ databases">
        <authorList>
            <person name="Thanompreechachai J."/>
            <person name="Duangmal K."/>
        </authorList>
    </citation>
    <scope>NUCLEOTIDE SEQUENCE [LARGE SCALE GENOMIC DNA]</scope>
    <source>
        <strain evidence="1 2">KCTC 19886</strain>
    </source>
</reference>
<dbReference type="PANTHER" id="PTHR37943:SF1">
    <property type="entry name" value="PROTEIN VES"/>
    <property type="match status" value="1"/>
</dbReference>
<dbReference type="SUPFAM" id="SSF51182">
    <property type="entry name" value="RmlC-like cupins"/>
    <property type="match status" value="1"/>
</dbReference>
<dbReference type="InterPro" id="IPR014710">
    <property type="entry name" value="RmlC-like_jellyroll"/>
</dbReference>
<accession>A0ABV3P2H3</accession>
<dbReference type="PANTHER" id="PTHR37943">
    <property type="entry name" value="PROTEIN VES"/>
    <property type="match status" value="1"/>
</dbReference>
<evidence type="ECO:0000313" key="1">
    <source>
        <dbReference type="EMBL" id="MEW9263805.1"/>
    </source>
</evidence>
<gene>
    <name evidence="1" type="ORF">AB1207_03515</name>
</gene>
<keyword evidence="2" id="KW-1185">Reference proteome</keyword>
<dbReference type="Gene3D" id="2.60.120.10">
    <property type="entry name" value="Jelly Rolls"/>
    <property type="match status" value="1"/>
</dbReference>
<dbReference type="Proteomes" id="UP001555826">
    <property type="component" value="Unassembled WGS sequence"/>
</dbReference>
<sequence>MRTVTYEELPDVPWRNGLGTTREVHRDERWRLSIATITAPGPFSVFPGVDRTVVVARGQLVLTVEGRVHRLGPGDLLRFAGEAAVTAEPDGDVTAVNVMTTRPHEAQVRVGVPEQAVVAVDLSTLQSHVAVAAGDLARRAVVVEAVS</sequence>
<evidence type="ECO:0000313" key="2">
    <source>
        <dbReference type="Proteomes" id="UP001555826"/>
    </source>
</evidence>
<dbReference type="Pfam" id="PF05962">
    <property type="entry name" value="HutD"/>
    <property type="match status" value="1"/>
</dbReference>
<dbReference type="EMBL" id="JBFNQN010000002">
    <property type="protein sequence ID" value="MEW9263805.1"/>
    <property type="molecule type" value="Genomic_DNA"/>
</dbReference>
<name>A0ABV3P2H3_9ACTN</name>
<proteinExistence type="predicted"/>
<organism evidence="1 2">
    <name type="scientific">Kineococcus endophyticus</name>
    <dbReference type="NCBI Taxonomy" id="1181883"/>
    <lineage>
        <taxon>Bacteria</taxon>
        <taxon>Bacillati</taxon>
        <taxon>Actinomycetota</taxon>
        <taxon>Actinomycetes</taxon>
        <taxon>Kineosporiales</taxon>
        <taxon>Kineosporiaceae</taxon>
        <taxon>Kineococcus</taxon>
    </lineage>
</organism>
<comment type="caution">
    <text evidence="1">The sequence shown here is derived from an EMBL/GenBank/DDBJ whole genome shotgun (WGS) entry which is preliminary data.</text>
</comment>
<protein>
    <submittedName>
        <fullName evidence="1">HutD family protein</fullName>
    </submittedName>
</protein>
<dbReference type="InterPro" id="IPR011051">
    <property type="entry name" value="RmlC_Cupin_sf"/>
</dbReference>
<dbReference type="RefSeq" id="WP_367636397.1">
    <property type="nucleotide sequence ID" value="NZ_JBFNQN010000002.1"/>
</dbReference>
<dbReference type="InterPro" id="IPR010282">
    <property type="entry name" value="Uncharacterised_HutD/Ves"/>
</dbReference>